<dbReference type="EMBL" id="LT629785">
    <property type="protein sequence ID" value="SDT98700.1"/>
    <property type="molecule type" value="Genomic_DNA"/>
</dbReference>
<gene>
    <name evidence="2" type="ORF">SAMN05216296_1085</name>
</gene>
<proteinExistence type="predicted"/>
<dbReference type="AlphaFoldDB" id="A0A1H2EUB9"/>
<feature type="transmembrane region" description="Helical" evidence="1">
    <location>
        <begin position="134"/>
        <end position="155"/>
    </location>
</feature>
<evidence type="ECO:0000256" key="1">
    <source>
        <dbReference type="SAM" id="Phobius"/>
    </source>
</evidence>
<feature type="transmembrane region" description="Helical" evidence="1">
    <location>
        <begin position="167"/>
        <end position="186"/>
    </location>
</feature>
<feature type="transmembrane region" description="Helical" evidence="1">
    <location>
        <begin position="192"/>
        <end position="211"/>
    </location>
</feature>
<protein>
    <submittedName>
        <fullName evidence="2">Uncharacterized protein</fullName>
    </submittedName>
</protein>
<keyword evidence="1" id="KW-1133">Transmembrane helix</keyword>
<keyword evidence="1" id="KW-0812">Transmembrane</keyword>
<feature type="transmembrane region" description="Helical" evidence="1">
    <location>
        <begin position="21"/>
        <end position="43"/>
    </location>
</feature>
<dbReference type="RefSeq" id="WP_090193449.1">
    <property type="nucleotide sequence ID" value="NZ_LT629785.1"/>
</dbReference>
<accession>A0A1H2EUB9</accession>
<organism evidence="2 3">
    <name type="scientific">Pseudomonas pohangensis</name>
    <dbReference type="NCBI Taxonomy" id="364197"/>
    <lineage>
        <taxon>Bacteria</taxon>
        <taxon>Pseudomonadati</taxon>
        <taxon>Pseudomonadota</taxon>
        <taxon>Gammaproteobacteria</taxon>
        <taxon>Pseudomonadales</taxon>
        <taxon>Pseudomonadaceae</taxon>
        <taxon>Pseudomonas</taxon>
    </lineage>
</organism>
<evidence type="ECO:0000313" key="2">
    <source>
        <dbReference type="EMBL" id="SDT98700.1"/>
    </source>
</evidence>
<dbReference type="Proteomes" id="UP000243232">
    <property type="component" value="Chromosome I"/>
</dbReference>
<reference evidence="3" key="1">
    <citation type="submission" date="2016-10" db="EMBL/GenBank/DDBJ databases">
        <authorList>
            <person name="Varghese N."/>
            <person name="Submissions S."/>
        </authorList>
    </citation>
    <scope>NUCLEOTIDE SEQUENCE [LARGE SCALE GENOMIC DNA]</scope>
    <source>
        <strain evidence="3">DSM 17875</strain>
    </source>
</reference>
<feature type="transmembrane region" description="Helical" evidence="1">
    <location>
        <begin position="63"/>
        <end position="86"/>
    </location>
</feature>
<evidence type="ECO:0000313" key="3">
    <source>
        <dbReference type="Proteomes" id="UP000243232"/>
    </source>
</evidence>
<keyword evidence="1" id="KW-0472">Membrane</keyword>
<sequence length="214" mass="22975">MFVGHYCAAFVAKRIEPRLPLWTLLLAVQVVDVFWGLFILLGIERASLDPGLPGNPLVLSFMPYTHSLPATLLWSAAAGVLGVALWARGEHKLKLGLTLAAAVASHWLLDLLVHRHDLGLWGDAHKVGLGLWDLPMAAYALEILLLAGSVLLLAFSPVWPGSRRRALAVLCLGLLVLQTASQFGATPGNLKAMVVSALAVYLLVPLAGRWAEGK</sequence>
<feature type="transmembrane region" description="Helical" evidence="1">
    <location>
        <begin position="93"/>
        <end position="114"/>
    </location>
</feature>
<dbReference type="STRING" id="364197.SAMN05216296_1085"/>
<name>A0A1H2EUB9_9PSED</name>
<keyword evidence="3" id="KW-1185">Reference proteome</keyword>
<dbReference type="OrthoDB" id="327431at2"/>